<reference evidence="2 3" key="1">
    <citation type="submission" date="2020-03" db="EMBL/GenBank/DDBJ databases">
        <title>WGS of the type strain of Planosporangium spp.</title>
        <authorList>
            <person name="Thawai C."/>
        </authorList>
    </citation>
    <scope>NUCLEOTIDE SEQUENCE [LARGE SCALE GENOMIC DNA]</scope>
    <source>
        <strain evidence="2 3">TBRC 5610</strain>
    </source>
</reference>
<keyword evidence="3" id="KW-1185">Reference proteome</keyword>
<feature type="region of interest" description="Disordered" evidence="1">
    <location>
        <begin position="54"/>
        <end position="81"/>
    </location>
</feature>
<dbReference type="EMBL" id="JAATVY010000006">
    <property type="protein sequence ID" value="NJC70389.1"/>
    <property type="molecule type" value="Genomic_DNA"/>
</dbReference>
<sequence length="81" mass="9674">MDEKMILGHIHELIDEEHRLRSRVQSGELSSDEEQARLRQVEKSLDQLWDLLRRRRTAPERDEDPNAVAPRPVEEVEEYLQ</sequence>
<dbReference type="InterPro" id="IPR020311">
    <property type="entry name" value="Uncharacterised_Rv0898c"/>
</dbReference>
<proteinExistence type="predicted"/>
<dbReference type="Proteomes" id="UP000722989">
    <property type="component" value="Unassembled WGS sequence"/>
</dbReference>
<organism evidence="2 3">
    <name type="scientific">Planosporangium thailandense</name>
    <dbReference type="NCBI Taxonomy" id="765197"/>
    <lineage>
        <taxon>Bacteria</taxon>
        <taxon>Bacillati</taxon>
        <taxon>Actinomycetota</taxon>
        <taxon>Actinomycetes</taxon>
        <taxon>Micromonosporales</taxon>
        <taxon>Micromonosporaceae</taxon>
        <taxon>Planosporangium</taxon>
    </lineage>
</organism>
<evidence type="ECO:0000313" key="2">
    <source>
        <dbReference type="EMBL" id="NJC70389.1"/>
    </source>
</evidence>
<dbReference type="Pfam" id="PF10944">
    <property type="entry name" value="DUF2630"/>
    <property type="match status" value="1"/>
</dbReference>
<gene>
    <name evidence="2" type="ORF">HC031_11795</name>
</gene>
<name>A0ABX0XYR4_9ACTN</name>
<evidence type="ECO:0000313" key="3">
    <source>
        <dbReference type="Proteomes" id="UP000722989"/>
    </source>
</evidence>
<comment type="caution">
    <text evidence="2">The sequence shown here is derived from an EMBL/GenBank/DDBJ whole genome shotgun (WGS) entry which is preliminary data.</text>
</comment>
<protein>
    <submittedName>
        <fullName evidence="2">DUF2630 family protein</fullName>
    </submittedName>
</protein>
<evidence type="ECO:0000256" key="1">
    <source>
        <dbReference type="SAM" id="MobiDB-lite"/>
    </source>
</evidence>
<accession>A0ABX0XYR4</accession>
<dbReference type="RefSeq" id="WP_167925285.1">
    <property type="nucleotide sequence ID" value="NZ_JAATVY010000006.1"/>
</dbReference>